<dbReference type="Proteomes" id="UP001606300">
    <property type="component" value="Unassembled WGS sequence"/>
</dbReference>
<evidence type="ECO:0000313" key="1">
    <source>
        <dbReference type="EMBL" id="MFG6417356.1"/>
    </source>
</evidence>
<keyword evidence="2" id="KW-1185">Reference proteome</keyword>
<sequence length="92" mass="10306">MQINFAHLRQPAVSGGWVNFAVFDARSSSNTSSANDVLLDQLTTRARANRLQIDQSALAYREGGRIRFYGSKHLVEFLSRSGLPNWTHTLNV</sequence>
<accession>A0ABW7EV27</accession>
<protein>
    <submittedName>
        <fullName evidence="1">Uncharacterized protein</fullName>
    </submittedName>
</protein>
<comment type="caution">
    <text evidence="1">The sequence shown here is derived from an EMBL/GenBank/DDBJ whole genome shotgun (WGS) entry which is preliminary data.</text>
</comment>
<name>A0ABW7EV27_9BURK</name>
<dbReference type="EMBL" id="JBIGHY010000025">
    <property type="protein sequence ID" value="MFG6417356.1"/>
    <property type="molecule type" value="Genomic_DNA"/>
</dbReference>
<reference evidence="1 2" key="1">
    <citation type="submission" date="2024-09" db="EMBL/GenBank/DDBJ databases">
        <title>Novel species of the genus Pelomonas and Roseateles isolated from streams.</title>
        <authorList>
            <person name="Lu H."/>
        </authorList>
    </citation>
    <scope>NUCLEOTIDE SEQUENCE [LARGE SCALE GENOMIC DNA]</scope>
    <source>
        <strain evidence="1 2">DC23W</strain>
    </source>
</reference>
<dbReference type="RefSeq" id="WP_394473414.1">
    <property type="nucleotide sequence ID" value="NZ_JBIGHY010000025.1"/>
</dbReference>
<organism evidence="1 2">
    <name type="scientific">Pelomonas dachongensis</name>
    <dbReference type="NCBI Taxonomy" id="3299029"/>
    <lineage>
        <taxon>Bacteria</taxon>
        <taxon>Pseudomonadati</taxon>
        <taxon>Pseudomonadota</taxon>
        <taxon>Betaproteobacteria</taxon>
        <taxon>Burkholderiales</taxon>
        <taxon>Sphaerotilaceae</taxon>
        <taxon>Roseateles</taxon>
    </lineage>
</organism>
<proteinExistence type="predicted"/>
<gene>
    <name evidence="1" type="ORF">ACG02S_26035</name>
</gene>
<evidence type="ECO:0000313" key="2">
    <source>
        <dbReference type="Proteomes" id="UP001606300"/>
    </source>
</evidence>